<dbReference type="EMBL" id="DYVS01000172">
    <property type="protein sequence ID" value="HJF71079.1"/>
    <property type="molecule type" value="Genomic_DNA"/>
</dbReference>
<sequence length="105" mass="12099">MFEDAWFGRSCLKPYGRTTYSEVHLFKTNIPVHEKVKLSFTCKVKMGEYGKLKLVLSKVGAEDQFVEIPVEGKNILREWQTVTCKFGNFGWNENDHVACIGEHVE</sequence>
<gene>
    <name evidence="1" type="ORF">K8V05_10030</name>
</gene>
<dbReference type="Proteomes" id="UP000742098">
    <property type="component" value="Unassembled WGS sequence"/>
</dbReference>
<accession>A0A921H5Q3</accession>
<comment type="caution">
    <text evidence="1">The sequence shown here is derived from an EMBL/GenBank/DDBJ whole genome shotgun (WGS) entry which is preliminary data.</text>
</comment>
<dbReference type="Gene3D" id="2.60.120.260">
    <property type="entry name" value="Galactose-binding domain-like"/>
    <property type="match status" value="1"/>
</dbReference>
<reference evidence="1" key="2">
    <citation type="submission" date="2021-09" db="EMBL/GenBank/DDBJ databases">
        <authorList>
            <person name="Gilroy R."/>
        </authorList>
    </citation>
    <scope>NUCLEOTIDE SEQUENCE</scope>
    <source>
        <strain evidence="1">6966</strain>
    </source>
</reference>
<dbReference type="AlphaFoldDB" id="A0A921H5Q3"/>
<evidence type="ECO:0000313" key="2">
    <source>
        <dbReference type="Proteomes" id="UP000742098"/>
    </source>
</evidence>
<organism evidence="1 2">
    <name type="scientific">Butyricimonas virosa</name>
    <dbReference type="NCBI Taxonomy" id="544645"/>
    <lineage>
        <taxon>Bacteria</taxon>
        <taxon>Pseudomonadati</taxon>
        <taxon>Bacteroidota</taxon>
        <taxon>Bacteroidia</taxon>
        <taxon>Bacteroidales</taxon>
        <taxon>Odoribacteraceae</taxon>
        <taxon>Butyricimonas</taxon>
    </lineage>
</organism>
<evidence type="ECO:0000313" key="1">
    <source>
        <dbReference type="EMBL" id="HJF71079.1"/>
    </source>
</evidence>
<proteinExistence type="predicted"/>
<protein>
    <submittedName>
        <fullName evidence="1">Uncharacterized protein</fullName>
    </submittedName>
</protein>
<name>A0A921H5Q3_9BACT</name>
<reference evidence="1" key="1">
    <citation type="journal article" date="2021" name="PeerJ">
        <title>Extensive microbial diversity within the chicken gut microbiome revealed by metagenomics and culture.</title>
        <authorList>
            <person name="Gilroy R."/>
            <person name="Ravi A."/>
            <person name="Getino M."/>
            <person name="Pursley I."/>
            <person name="Horton D.L."/>
            <person name="Alikhan N.F."/>
            <person name="Baker D."/>
            <person name="Gharbi K."/>
            <person name="Hall N."/>
            <person name="Watson M."/>
            <person name="Adriaenssens E.M."/>
            <person name="Foster-Nyarko E."/>
            <person name="Jarju S."/>
            <person name="Secka A."/>
            <person name="Antonio M."/>
            <person name="Oren A."/>
            <person name="Chaudhuri R.R."/>
            <person name="La Ragione R."/>
            <person name="Hildebrand F."/>
            <person name="Pallen M.J."/>
        </authorList>
    </citation>
    <scope>NUCLEOTIDE SEQUENCE</scope>
    <source>
        <strain evidence="1">6966</strain>
    </source>
</reference>